<evidence type="ECO:0000313" key="1">
    <source>
        <dbReference type="EMBL" id="KAK9776761.1"/>
    </source>
</evidence>
<dbReference type="Proteomes" id="UP001465668">
    <property type="component" value="Unassembled WGS sequence"/>
</dbReference>
<dbReference type="EMBL" id="JARVKM010000025">
    <property type="protein sequence ID" value="KAK9776761.1"/>
    <property type="molecule type" value="Genomic_DNA"/>
</dbReference>
<keyword evidence="2" id="KW-1185">Reference proteome</keyword>
<gene>
    <name evidence="1" type="ORF">SCAR479_06499</name>
</gene>
<sequence>MDSTRMMRVPGLMGRITAAQTLGSAGRPWDGHWRCAATSVAMASPATISQRASCVKIARTDGLKAAVFDQSEERGPSPLHLRHWLAVFSHDDRRARTAGPSCTA</sequence>
<name>A0ABR2XSH8_9PEZI</name>
<evidence type="ECO:0000313" key="2">
    <source>
        <dbReference type="Proteomes" id="UP001465668"/>
    </source>
</evidence>
<comment type="caution">
    <text evidence="1">The sequence shown here is derived from an EMBL/GenBank/DDBJ whole genome shotgun (WGS) entry which is preliminary data.</text>
</comment>
<protein>
    <submittedName>
        <fullName evidence="1">Uncharacterized protein</fullName>
    </submittedName>
</protein>
<proteinExistence type="predicted"/>
<reference evidence="1 2" key="1">
    <citation type="submission" date="2024-02" db="EMBL/GenBank/DDBJ databases">
        <title>First draft genome assembly of two strains of Seiridium cardinale.</title>
        <authorList>
            <person name="Emiliani G."/>
            <person name="Scali E."/>
        </authorList>
    </citation>
    <scope>NUCLEOTIDE SEQUENCE [LARGE SCALE GENOMIC DNA]</scope>
    <source>
        <strain evidence="1 2">BM-138-000479</strain>
    </source>
</reference>
<accession>A0ABR2XSH8</accession>
<organism evidence="1 2">
    <name type="scientific">Seiridium cardinale</name>
    <dbReference type="NCBI Taxonomy" id="138064"/>
    <lineage>
        <taxon>Eukaryota</taxon>
        <taxon>Fungi</taxon>
        <taxon>Dikarya</taxon>
        <taxon>Ascomycota</taxon>
        <taxon>Pezizomycotina</taxon>
        <taxon>Sordariomycetes</taxon>
        <taxon>Xylariomycetidae</taxon>
        <taxon>Amphisphaeriales</taxon>
        <taxon>Sporocadaceae</taxon>
        <taxon>Seiridium</taxon>
    </lineage>
</organism>